<protein>
    <submittedName>
        <fullName evidence="2">Nicotinamide-nucleotide adenylyltransferase</fullName>
        <ecNumber evidence="2">2.7.7.1</ecNumber>
    </submittedName>
</protein>
<feature type="compositionally biased region" description="Basic and acidic residues" evidence="1">
    <location>
        <begin position="236"/>
        <end position="246"/>
    </location>
</feature>
<dbReference type="Proteomes" id="UP000829364">
    <property type="component" value="Chromosome 12"/>
</dbReference>
<feature type="region of interest" description="Disordered" evidence="1">
    <location>
        <begin position="331"/>
        <end position="369"/>
    </location>
</feature>
<feature type="region of interest" description="Disordered" evidence="1">
    <location>
        <begin position="149"/>
        <end position="177"/>
    </location>
</feature>
<dbReference type="EMBL" id="CP086365">
    <property type="protein sequence ID" value="UNI24618.1"/>
    <property type="molecule type" value="Genomic_DNA"/>
</dbReference>
<dbReference type="GO" id="GO:0000309">
    <property type="term" value="F:nicotinamide-nucleotide adenylyltransferase activity"/>
    <property type="evidence" value="ECO:0007669"/>
    <property type="project" value="UniProtKB-EC"/>
</dbReference>
<dbReference type="GO" id="GO:0005737">
    <property type="term" value="C:cytoplasm"/>
    <property type="evidence" value="ECO:0007669"/>
    <property type="project" value="TreeGrafter"/>
</dbReference>
<dbReference type="PANTHER" id="PTHR31285:SF0">
    <property type="entry name" value="NICOTINAMIDE MONONUCLEOTIDE ADENYLYLTRANSFERASE"/>
    <property type="match status" value="1"/>
</dbReference>
<gene>
    <name evidence="2" type="ORF">JDV02_010352</name>
</gene>
<dbReference type="GO" id="GO:0016887">
    <property type="term" value="F:ATP hydrolysis activity"/>
    <property type="evidence" value="ECO:0007669"/>
    <property type="project" value="TreeGrafter"/>
</dbReference>
<dbReference type="RefSeq" id="XP_047848099.1">
    <property type="nucleotide sequence ID" value="XM_047992086.1"/>
</dbReference>
<reference evidence="2" key="1">
    <citation type="submission" date="2021-11" db="EMBL/GenBank/DDBJ databases">
        <title>Purpureocillium_takamizusanense_genome.</title>
        <authorList>
            <person name="Nguyen N.-H."/>
        </authorList>
    </citation>
    <scope>NUCLEOTIDE SEQUENCE</scope>
    <source>
        <strain evidence="2">PT3</strain>
    </source>
</reference>
<proteinExistence type="predicted"/>
<feature type="region of interest" description="Disordered" evidence="1">
    <location>
        <begin position="236"/>
        <end position="270"/>
    </location>
</feature>
<keyword evidence="3" id="KW-1185">Reference proteome</keyword>
<dbReference type="EC" id="2.7.7.1" evidence="2"/>
<dbReference type="PANTHER" id="PTHR31285">
    <property type="entry name" value="NICOTINAMIDE MONONUCLEOTIDE ADENYLYLTRANSFERASE"/>
    <property type="match status" value="1"/>
</dbReference>
<feature type="compositionally biased region" description="Low complexity" evidence="1">
    <location>
        <begin position="248"/>
        <end position="269"/>
    </location>
</feature>
<dbReference type="KEGG" id="ptkz:JDV02_010352"/>
<dbReference type="GeneID" id="72072296"/>
<sequence>MRPRPAQLVDFFARSLTAFQSSQDPLRVLCTLPHGLAAAASTTAAAAAAGSSAGDAEPAPRRPTSGPVRRLIVLDSSFNPPTRAHARMVRSAVQDAKSRSTSRDPRAARDATTRVMLLLAVNNADKAPKPASFPVRLCMMEGFARELLGGDDEEGVSTPPGVGEKEQDTSRRRRQDAAAGLEVDLAVTTMPYFHDKERAIDASGFYGRGGDEAPEQVFLAGYDTLIRIFNPKYYHDHQDHDHHDGDGSQEASGAASAAGGHAKQQQKKTAMQRALDPFFATARLRVSTRLDDEWGGLEEQREYVRGLEGGRLDAVGGRGAWARRVDVVSTMDGDDDDEAGGEEEEEMMRRMEGVSSSKAREAVKERDGEGLERLVDGEVRAWIEREKLYRD</sequence>
<evidence type="ECO:0000256" key="1">
    <source>
        <dbReference type="SAM" id="MobiDB-lite"/>
    </source>
</evidence>
<accession>A0A9Q8VGG4</accession>
<dbReference type="Gene3D" id="3.40.50.620">
    <property type="entry name" value="HUPs"/>
    <property type="match status" value="1"/>
</dbReference>
<evidence type="ECO:0000313" key="2">
    <source>
        <dbReference type="EMBL" id="UNI24618.1"/>
    </source>
</evidence>
<keyword evidence="2" id="KW-0548">Nucleotidyltransferase</keyword>
<feature type="compositionally biased region" description="Basic and acidic residues" evidence="1">
    <location>
        <begin position="347"/>
        <end position="369"/>
    </location>
</feature>
<dbReference type="AlphaFoldDB" id="A0A9Q8VGG4"/>
<keyword evidence="2" id="KW-0808">Transferase</keyword>
<dbReference type="GO" id="GO:0005634">
    <property type="term" value="C:nucleus"/>
    <property type="evidence" value="ECO:0007669"/>
    <property type="project" value="TreeGrafter"/>
</dbReference>
<name>A0A9Q8VGG4_9HYPO</name>
<feature type="compositionally biased region" description="Acidic residues" evidence="1">
    <location>
        <begin position="332"/>
        <end position="346"/>
    </location>
</feature>
<dbReference type="SUPFAM" id="SSF52374">
    <property type="entry name" value="Nucleotidylyl transferase"/>
    <property type="match status" value="1"/>
</dbReference>
<dbReference type="InterPro" id="IPR014729">
    <property type="entry name" value="Rossmann-like_a/b/a_fold"/>
</dbReference>
<evidence type="ECO:0000313" key="3">
    <source>
        <dbReference type="Proteomes" id="UP000829364"/>
    </source>
</evidence>
<dbReference type="OrthoDB" id="5591297at2759"/>
<organism evidence="2 3">
    <name type="scientific">Purpureocillium takamizusanense</name>
    <dbReference type="NCBI Taxonomy" id="2060973"/>
    <lineage>
        <taxon>Eukaryota</taxon>
        <taxon>Fungi</taxon>
        <taxon>Dikarya</taxon>
        <taxon>Ascomycota</taxon>
        <taxon>Pezizomycotina</taxon>
        <taxon>Sordariomycetes</taxon>
        <taxon>Hypocreomycetidae</taxon>
        <taxon>Hypocreales</taxon>
        <taxon>Ophiocordycipitaceae</taxon>
        <taxon>Purpureocillium</taxon>
    </lineage>
</organism>